<feature type="binding site" evidence="7">
    <location>
        <position position="159"/>
    </location>
    <ligand>
        <name>FMN</name>
        <dbReference type="ChEBI" id="CHEBI:58210"/>
    </ligand>
</feature>
<dbReference type="InterPro" id="IPR013785">
    <property type="entry name" value="Aldolase_TIM"/>
</dbReference>
<feature type="binding site" evidence="7">
    <location>
        <position position="328"/>
    </location>
    <ligand>
        <name>glyoxylate</name>
        <dbReference type="ChEBI" id="CHEBI:36655"/>
    </ligand>
</feature>
<dbReference type="EMBL" id="MU005766">
    <property type="protein sequence ID" value="KAF2712761.1"/>
    <property type="molecule type" value="Genomic_DNA"/>
</dbReference>
<dbReference type="Gene3D" id="3.20.20.70">
    <property type="entry name" value="Aldolase class I"/>
    <property type="match status" value="1"/>
</dbReference>
<dbReference type="PANTHER" id="PTHR10578">
    <property type="entry name" value="S -2-HYDROXY-ACID OXIDASE-RELATED"/>
    <property type="match status" value="1"/>
</dbReference>
<dbReference type="AlphaFoldDB" id="A0A6G1KK43"/>
<dbReference type="InterPro" id="IPR037396">
    <property type="entry name" value="FMN_HAD"/>
</dbReference>
<evidence type="ECO:0000256" key="1">
    <source>
        <dbReference type="ARBA" id="ARBA00001917"/>
    </source>
</evidence>
<sequence>MVDGKPNLSDVPDPNAFTNYQRDIYASLRSPSFSTKPAQWEAQAKLAIPSPNFGYIQGSASQESTYAANISAFEHYRLLPSMLNQATQRDLSVELFGRQYKSPLLVAPIGVQEIAHQDAEEATARACASAHVPMILSTAATRSIEQVAKANADGDRWFQLYWPSVQAEELTASLLSRAKANGFKVLVVTLDTFTLGWRPTDLDNSYLPFIYGQGCQVGFSDPVFQRMYKTLQAEDSRSLTEKLGETMGILKRVGSISGAAKVLTSAAAMKKSTYLMSLLHSGAYREWDHLKLLQEYWDGPIVLKGIQTVEDAHRAIEYGISGIIVSNHGGRQLDGAISSLDALAEIGSDERVKESGLTVLFDSGIRTGSDVLKAIALGAKAVLVGRPYVYGLALGGQEGVKHVLDCLLADTDNSLANLGKRNLSEISRDDLRVTQRLSKL</sequence>
<feature type="binding site" evidence="7">
    <location>
        <position position="161"/>
    </location>
    <ligand>
        <name>glyoxylate</name>
        <dbReference type="ChEBI" id="CHEBI:36655"/>
    </ligand>
</feature>
<evidence type="ECO:0000256" key="3">
    <source>
        <dbReference type="ARBA" id="ARBA00022643"/>
    </source>
</evidence>
<feature type="domain" description="FMN hydroxy acid dehydrogenase" evidence="8">
    <location>
        <begin position="29"/>
        <end position="436"/>
    </location>
</feature>
<feature type="binding site" evidence="7">
    <location>
        <position position="326"/>
    </location>
    <ligand>
        <name>FMN</name>
        <dbReference type="ChEBI" id="CHEBI:58210"/>
    </ligand>
</feature>
<name>A0A6G1KK43_9PLEO</name>
<comment type="cofactor">
    <cofactor evidence="1">
        <name>FMN</name>
        <dbReference type="ChEBI" id="CHEBI:58210"/>
    </cofactor>
</comment>
<dbReference type="Proteomes" id="UP000799428">
    <property type="component" value="Unassembled WGS sequence"/>
</dbReference>
<dbReference type="InterPro" id="IPR037350">
    <property type="entry name" value="LMO_FMN"/>
</dbReference>
<feature type="binding site" evidence="7">
    <location>
        <begin position="385"/>
        <end position="386"/>
    </location>
    <ligand>
        <name>FMN</name>
        <dbReference type="ChEBI" id="CHEBI:58210"/>
    </ligand>
</feature>
<comment type="similarity">
    <text evidence="5">Belongs to the FMN-dependent alpha-hydroxy acid dehydrogenase family.</text>
</comment>
<dbReference type="PROSITE" id="PS00557">
    <property type="entry name" value="FMN_HYDROXY_ACID_DH_1"/>
    <property type="match status" value="1"/>
</dbReference>
<dbReference type="GO" id="GO:0010181">
    <property type="term" value="F:FMN binding"/>
    <property type="evidence" value="ECO:0007669"/>
    <property type="project" value="InterPro"/>
</dbReference>
<evidence type="ECO:0000259" key="8">
    <source>
        <dbReference type="PROSITE" id="PS51349"/>
    </source>
</evidence>
<dbReference type="Pfam" id="PF01070">
    <property type="entry name" value="FMN_dh"/>
    <property type="match status" value="1"/>
</dbReference>
<feature type="binding site" evidence="7">
    <location>
        <position position="331"/>
    </location>
    <ligand>
        <name>glyoxylate</name>
        <dbReference type="ChEBI" id="CHEBI:36655"/>
    </ligand>
</feature>
<dbReference type="CDD" id="cd03332">
    <property type="entry name" value="LMO_FMN"/>
    <property type="match status" value="1"/>
</dbReference>
<dbReference type="InterPro" id="IPR012133">
    <property type="entry name" value="Alpha-hydoxy_acid_DH_FMN"/>
</dbReference>
<proteinExistence type="inferred from homology"/>
<dbReference type="InterPro" id="IPR008259">
    <property type="entry name" value="FMN_hydac_DH_AS"/>
</dbReference>
<evidence type="ECO:0000313" key="10">
    <source>
        <dbReference type="Proteomes" id="UP000799428"/>
    </source>
</evidence>
<evidence type="ECO:0000256" key="4">
    <source>
        <dbReference type="ARBA" id="ARBA00023002"/>
    </source>
</evidence>
<feature type="binding site" evidence="7">
    <location>
        <position position="137"/>
    </location>
    <ligand>
        <name>FMN</name>
        <dbReference type="ChEBI" id="CHEBI:58210"/>
    </ligand>
</feature>
<feature type="binding site" evidence="7">
    <location>
        <begin position="108"/>
        <end position="110"/>
    </location>
    <ligand>
        <name>FMN</name>
        <dbReference type="ChEBI" id="CHEBI:58210"/>
    </ligand>
</feature>
<dbReference type="PROSITE" id="PS51349">
    <property type="entry name" value="FMN_HYDROXY_ACID_DH_2"/>
    <property type="match status" value="1"/>
</dbReference>
<dbReference type="OrthoDB" id="25826at2759"/>
<accession>A0A6G1KK43</accession>
<evidence type="ECO:0000256" key="7">
    <source>
        <dbReference type="PIRSR" id="PIRSR000138-2"/>
    </source>
</evidence>
<keyword evidence="10" id="KW-1185">Reference proteome</keyword>
<dbReference type="FunFam" id="3.20.20.70:FF:000132">
    <property type="entry name" value="FMN dependent dehydrogenase"/>
    <property type="match status" value="1"/>
</dbReference>
<feature type="active site" description="Proton acceptor" evidence="6">
    <location>
        <position position="328"/>
    </location>
</feature>
<evidence type="ECO:0000313" key="9">
    <source>
        <dbReference type="EMBL" id="KAF2712761.1"/>
    </source>
</evidence>
<feature type="binding site" evidence="7">
    <location>
        <position position="198"/>
    </location>
    <ligand>
        <name>glyoxylate</name>
        <dbReference type="ChEBI" id="CHEBI:36655"/>
    </ligand>
</feature>
<evidence type="ECO:0000256" key="6">
    <source>
        <dbReference type="PIRSR" id="PIRSR000138-1"/>
    </source>
</evidence>
<evidence type="ECO:0000256" key="2">
    <source>
        <dbReference type="ARBA" id="ARBA00022630"/>
    </source>
</evidence>
<organism evidence="9 10">
    <name type="scientific">Pleomassaria siparia CBS 279.74</name>
    <dbReference type="NCBI Taxonomy" id="1314801"/>
    <lineage>
        <taxon>Eukaryota</taxon>
        <taxon>Fungi</taxon>
        <taxon>Dikarya</taxon>
        <taxon>Ascomycota</taxon>
        <taxon>Pezizomycotina</taxon>
        <taxon>Dothideomycetes</taxon>
        <taxon>Pleosporomycetidae</taxon>
        <taxon>Pleosporales</taxon>
        <taxon>Pleomassariaceae</taxon>
        <taxon>Pleomassaria</taxon>
    </lineage>
</organism>
<dbReference type="GO" id="GO:0016491">
    <property type="term" value="F:oxidoreductase activity"/>
    <property type="evidence" value="ECO:0007669"/>
    <property type="project" value="UniProtKB-KW"/>
</dbReference>
<protein>
    <submittedName>
        <fullName evidence="9">FMN-dependent alpha-hydroxy acid dehydrogenase</fullName>
    </submittedName>
</protein>
<evidence type="ECO:0000256" key="5">
    <source>
        <dbReference type="ARBA" id="ARBA00024042"/>
    </source>
</evidence>
<feature type="binding site" evidence="7">
    <location>
        <position position="304"/>
    </location>
    <ligand>
        <name>FMN</name>
        <dbReference type="ChEBI" id="CHEBI:58210"/>
    </ligand>
</feature>
<dbReference type="SUPFAM" id="SSF51395">
    <property type="entry name" value="FMN-linked oxidoreductases"/>
    <property type="match status" value="1"/>
</dbReference>
<feature type="binding site" evidence="7">
    <location>
        <position position="189"/>
    </location>
    <ligand>
        <name>FMN</name>
        <dbReference type="ChEBI" id="CHEBI:58210"/>
    </ligand>
</feature>
<keyword evidence="2 7" id="KW-0285">Flavoprotein</keyword>
<dbReference type="InterPro" id="IPR000262">
    <property type="entry name" value="FMN-dep_DH"/>
</dbReference>
<feature type="binding site" evidence="7">
    <location>
        <begin position="362"/>
        <end position="366"/>
    </location>
    <ligand>
        <name>FMN</name>
        <dbReference type="ChEBI" id="CHEBI:58210"/>
    </ligand>
</feature>
<feature type="binding site" evidence="7">
    <location>
        <position position="55"/>
    </location>
    <ligand>
        <name>glyoxylate</name>
        <dbReference type="ChEBI" id="CHEBI:36655"/>
    </ligand>
</feature>
<keyword evidence="4" id="KW-0560">Oxidoreductase</keyword>
<dbReference type="PIRSF" id="PIRSF000138">
    <property type="entry name" value="Al-hdrx_acd_dh"/>
    <property type="match status" value="1"/>
</dbReference>
<reference evidence="9" key="1">
    <citation type="journal article" date="2020" name="Stud. Mycol.">
        <title>101 Dothideomycetes genomes: a test case for predicting lifestyles and emergence of pathogens.</title>
        <authorList>
            <person name="Haridas S."/>
            <person name="Albert R."/>
            <person name="Binder M."/>
            <person name="Bloem J."/>
            <person name="Labutti K."/>
            <person name="Salamov A."/>
            <person name="Andreopoulos B."/>
            <person name="Baker S."/>
            <person name="Barry K."/>
            <person name="Bills G."/>
            <person name="Bluhm B."/>
            <person name="Cannon C."/>
            <person name="Castanera R."/>
            <person name="Culley D."/>
            <person name="Daum C."/>
            <person name="Ezra D."/>
            <person name="Gonzalez J."/>
            <person name="Henrissat B."/>
            <person name="Kuo A."/>
            <person name="Liang C."/>
            <person name="Lipzen A."/>
            <person name="Lutzoni F."/>
            <person name="Magnuson J."/>
            <person name="Mondo S."/>
            <person name="Nolan M."/>
            <person name="Ohm R."/>
            <person name="Pangilinan J."/>
            <person name="Park H.-J."/>
            <person name="Ramirez L."/>
            <person name="Alfaro M."/>
            <person name="Sun H."/>
            <person name="Tritt A."/>
            <person name="Yoshinaga Y."/>
            <person name="Zwiers L.-H."/>
            <person name="Turgeon B."/>
            <person name="Goodwin S."/>
            <person name="Spatafora J."/>
            <person name="Crous P."/>
            <person name="Grigoriev I."/>
        </authorList>
    </citation>
    <scope>NUCLEOTIDE SEQUENCE</scope>
    <source>
        <strain evidence="9">CBS 279.74</strain>
    </source>
</reference>
<dbReference type="PANTHER" id="PTHR10578:SF86">
    <property type="entry name" value="DEPENDENT DEHYDROGENASE, PUTATIVE (AFU_ORTHOLOGUE AFUA_6G02720)-RELATED"/>
    <property type="match status" value="1"/>
</dbReference>
<gene>
    <name evidence="9" type="ORF">K504DRAFT_464822</name>
</gene>
<keyword evidence="3 7" id="KW-0288">FMN</keyword>